<comment type="caution">
    <text evidence="4">The sequence shown here is derived from an EMBL/GenBank/DDBJ whole genome shotgun (WGS) entry which is preliminary data.</text>
</comment>
<dbReference type="AlphaFoldDB" id="A0A329RCS1"/>
<organism evidence="4 5">
    <name type="scientific">Phytophthora cactorum</name>
    <dbReference type="NCBI Taxonomy" id="29920"/>
    <lineage>
        <taxon>Eukaryota</taxon>
        <taxon>Sar</taxon>
        <taxon>Stramenopiles</taxon>
        <taxon>Oomycota</taxon>
        <taxon>Peronosporomycetes</taxon>
        <taxon>Peronosporales</taxon>
        <taxon>Peronosporaceae</taxon>
        <taxon>Phytophthora</taxon>
    </lineage>
</organism>
<evidence type="ECO:0000313" key="1">
    <source>
        <dbReference type="EMBL" id="KAG2834087.1"/>
    </source>
</evidence>
<dbReference type="EMBL" id="RCMI01001238">
    <property type="protein sequence ID" value="KAG2888048.1"/>
    <property type="molecule type" value="Genomic_DNA"/>
</dbReference>
<dbReference type="EMBL" id="RCMV01001377">
    <property type="protein sequence ID" value="KAG3208884.1"/>
    <property type="molecule type" value="Genomic_DNA"/>
</dbReference>
<dbReference type="EMBL" id="MJFZ01001317">
    <property type="protein sequence ID" value="RAW22433.1"/>
    <property type="molecule type" value="Genomic_DNA"/>
</dbReference>
<reference evidence="4 5" key="1">
    <citation type="submission" date="2018-01" db="EMBL/GenBank/DDBJ databases">
        <title>Draft genome of the strawberry crown rot pathogen Phytophthora cactorum.</title>
        <authorList>
            <person name="Armitage A.D."/>
            <person name="Lysoe E."/>
            <person name="Nellist C.F."/>
            <person name="Harrison R.J."/>
            <person name="Brurberg M.B."/>
        </authorList>
    </citation>
    <scope>NUCLEOTIDE SEQUENCE [LARGE SCALE GENOMIC DNA]</scope>
    <source>
        <strain evidence="4 5">10300</strain>
    </source>
</reference>
<dbReference type="Proteomes" id="UP000735874">
    <property type="component" value="Unassembled WGS sequence"/>
</dbReference>
<gene>
    <name evidence="4" type="ORF">PC110_g21127</name>
    <name evidence="1" type="ORF">PC113_g20453</name>
    <name evidence="2" type="ORF">PC115_g20168</name>
    <name evidence="3" type="ORF">PC129_g20101</name>
</gene>
<accession>A0A329RCS1</accession>
<dbReference type="Proteomes" id="UP000251314">
    <property type="component" value="Unassembled WGS sequence"/>
</dbReference>
<dbReference type="Proteomes" id="UP000774804">
    <property type="component" value="Unassembled WGS sequence"/>
</dbReference>
<keyword evidence="5" id="KW-1185">Reference proteome</keyword>
<dbReference type="OrthoDB" id="10281337at2759"/>
<name>A0A329RCS1_9STRA</name>
<dbReference type="Proteomes" id="UP000760860">
    <property type="component" value="Unassembled WGS sequence"/>
</dbReference>
<sequence>MECAVRTEVVNAAAERDVAALRELVAFAKTTFTKSAPSTDAATLYTQEAFVGDTAEKNNADDRVVHYSLKKLTMQET</sequence>
<reference evidence="1" key="2">
    <citation type="submission" date="2018-10" db="EMBL/GenBank/DDBJ databases">
        <title>Effector identification in a new, highly contiguous assembly of the strawberry crown rot pathogen Phytophthora cactorum.</title>
        <authorList>
            <person name="Armitage A.D."/>
            <person name="Nellist C.F."/>
            <person name="Bates H."/>
            <person name="Vickerstaff R.J."/>
            <person name="Harrison R.J."/>
        </authorList>
    </citation>
    <scope>NUCLEOTIDE SEQUENCE</scope>
    <source>
        <strain evidence="1">15-7</strain>
        <strain evidence="2">4032</strain>
        <strain evidence="3">P421</strain>
    </source>
</reference>
<dbReference type="EMBL" id="RCMG01001179">
    <property type="protein sequence ID" value="KAG2834087.1"/>
    <property type="molecule type" value="Genomic_DNA"/>
</dbReference>
<evidence type="ECO:0000313" key="5">
    <source>
        <dbReference type="Proteomes" id="UP000251314"/>
    </source>
</evidence>
<evidence type="ECO:0000313" key="3">
    <source>
        <dbReference type="EMBL" id="KAG3208884.1"/>
    </source>
</evidence>
<evidence type="ECO:0000313" key="2">
    <source>
        <dbReference type="EMBL" id="KAG2888048.1"/>
    </source>
</evidence>
<protein>
    <submittedName>
        <fullName evidence="4">Uncharacterized protein</fullName>
    </submittedName>
</protein>
<proteinExistence type="predicted"/>
<evidence type="ECO:0000313" key="4">
    <source>
        <dbReference type="EMBL" id="RAW22433.1"/>
    </source>
</evidence>
<dbReference type="VEuPathDB" id="FungiDB:PC110_g21127"/>